<accession>A0ABV5FYS2</accession>
<name>A0ABV5FYS2_9MICC</name>
<feature type="chain" id="PRO_5046004725" evidence="2">
    <location>
        <begin position="23"/>
        <end position="178"/>
    </location>
</feature>
<feature type="signal peptide" evidence="2">
    <location>
        <begin position="1"/>
        <end position="22"/>
    </location>
</feature>
<dbReference type="EMBL" id="JBHMFI010000001">
    <property type="protein sequence ID" value="MFB9071842.1"/>
    <property type="molecule type" value="Genomic_DNA"/>
</dbReference>
<feature type="region of interest" description="Disordered" evidence="1">
    <location>
        <begin position="130"/>
        <end position="178"/>
    </location>
</feature>
<protein>
    <submittedName>
        <fullName evidence="3">Uncharacterized protein</fullName>
    </submittedName>
</protein>
<keyword evidence="4" id="KW-1185">Reference proteome</keyword>
<proteinExistence type="predicted"/>
<evidence type="ECO:0000256" key="2">
    <source>
        <dbReference type="SAM" id="SignalP"/>
    </source>
</evidence>
<dbReference type="Proteomes" id="UP001589575">
    <property type="component" value="Unassembled WGS sequence"/>
</dbReference>
<feature type="compositionally biased region" description="Basic and acidic residues" evidence="1">
    <location>
        <begin position="167"/>
        <end position="178"/>
    </location>
</feature>
<feature type="compositionally biased region" description="Polar residues" evidence="1">
    <location>
        <begin position="156"/>
        <end position="166"/>
    </location>
</feature>
<gene>
    <name evidence="3" type="ORF">ACFFX0_11770</name>
</gene>
<sequence length="178" mass="19009">MDDRVALLLLLVPLLAFGQPVADDVHDEGDPHAEGTGQGSEDQAVDEEVGPVLPPPLGGVQPEQERGAQPLATYLDRLDELRVEIHGHSRCPLPPVCTGLVLARHTPGAVTSLIIPAFLQGRKRDRRTVHGEFYPSDPVDRTSPGQKDGVIGPTGCGTQRTSGTQTADHRSETEPPRG</sequence>
<feature type="region of interest" description="Disordered" evidence="1">
    <location>
        <begin position="22"/>
        <end position="67"/>
    </location>
</feature>
<evidence type="ECO:0000313" key="3">
    <source>
        <dbReference type="EMBL" id="MFB9071842.1"/>
    </source>
</evidence>
<keyword evidence="2" id="KW-0732">Signal</keyword>
<evidence type="ECO:0000313" key="4">
    <source>
        <dbReference type="Proteomes" id="UP001589575"/>
    </source>
</evidence>
<evidence type="ECO:0000256" key="1">
    <source>
        <dbReference type="SAM" id="MobiDB-lite"/>
    </source>
</evidence>
<comment type="caution">
    <text evidence="3">The sequence shown here is derived from an EMBL/GenBank/DDBJ whole genome shotgun (WGS) entry which is preliminary data.</text>
</comment>
<organism evidence="3 4">
    <name type="scientific">Citricoccus parietis</name>
    <dbReference type="NCBI Taxonomy" id="592307"/>
    <lineage>
        <taxon>Bacteria</taxon>
        <taxon>Bacillati</taxon>
        <taxon>Actinomycetota</taxon>
        <taxon>Actinomycetes</taxon>
        <taxon>Micrococcales</taxon>
        <taxon>Micrococcaceae</taxon>
        <taxon>Citricoccus</taxon>
    </lineage>
</organism>
<reference evidence="3 4" key="1">
    <citation type="submission" date="2024-09" db="EMBL/GenBank/DDBJ databases">
        <authorList>
            <person name="Sun Q."/>
            <person name="Mori K."/>
        </authorList>
    </citation>
    <scope>NUCLEOTIDE SEQUENCE [LARGE SCALE GENOMIC DNA]</scope>
    <source>
        <strain evidence="3 4">CCM 7609</strain>
    </source>
</reference>